<name>A0A3M7RKD4_BRAPC</name>
<dbReference type="AlphaFoldDB" id="A0A3M7RKD4"/>
<proteinExistence type="predicted"/>
<dbReference type="Proteomes" id="UP000276133">
    <property type="component" value="Unassembled WGS sequence"/>
</dbReference>
<gene>
    <name evidence="1" type="ORF">BpHYR1_014444</name>
</gene>
<evidence type="ECO:0000313" key="1">
    <source>
        <dbReference type="EMBL" id="RNA23795.1"/>
    </source>
</evidence>
<protein>
    <submittedName>
        <fullName evidence="1">Uncharacterized protein</fullName>
    </submittedName>
</protein>
<comment type="caution">
    <text evidence="1">The sequence shown here is derived from an EMBL/GenBank/DDBJ whole genome shotgun (WGS) entry which is preliminary data.</text>
</comment>
<dbReference type="EMBL" id="REGN01003214">
    <property type="protein sequence ID" value="RNA23795.1"/>
    <property type="molecule type" value="Genomic_DNA"/>
</dbReference>
<reference evidence="1 2" key="1">
    <citation type="journal article" date="2018" name="Sci. Rep.">
        <title>Genomic signatures of local adaptation to the degree of environmental predictability in rotifers.</title>
        <authorList>
            <person name="Franch-Gras L."/>
            <person name="Hahn C."/>
            <person name="Garcia-Roger E.M."/>
            <person name="Carmona M.J."/>
            <person name="Serra M."/>
            <person name="Gomez A."/>
        </authorList>
    </citation>
    <scope>NUCLEOTIDE SEQUENCE [LARGE SCALE GENOMIC DNA]</scope>
    <source>
        <strain evidence="1">HYR1</strain>
    </source>
</reference>
<accession>A0A3M7RKD4</accession>
<organism evidence="1 2">
    <name type="scientific">Brachionus plicatilis</name>
    <name type="common">Marine rotifer</name>
    <name type="synonym">Brachionus muelleri</name>
    <dbReference type="NCBI Taxonomy" id="10195"/>
    <lineage>
        <taxon>Eukaryota</taxon>
        <taxon>Metazoa</taxon>
        <taxon>Spiralia</taxon>
        <taxon>Gnathifera</taxon>
        <taxon>Rotifera</taxon>
        <taxon>Eurotatoria</taxon>
        <taxon>Monogononta</taxon>
        <taxon>Pseudotrocha</taxon>
        <taxon>Ploima</taxon>
        <taxon>Brachionidae</taxon>
        <taxon>Brachionus</taxon>
    </lineage>
</organism>
<keyword evidence="2" id="KW-1185">Reference proteome</keyword>
<evidence type="ECO:0000313" key="2">
    <source>
        <dbReference type="Proteomes" id="UP000276133"/>
    </source>
</evidence>
<sequence length="116" mass="13204">MKPNKQRIKLNLLKYLKKFFYKNDLKSQLLMLYKYTDGFVDSAKNQTILQAHSIQNKPSPILGNLVKNNFANDKSPVLGSIFKIVTKDESRIILPGLSCITHFLSFSVKDSIGIEV</sequence>